<name>D9Q0S9_ACIS3</name>
<dbReference type="AlphaFoldDB" id="D9Q0S9"/>
<accession>D9Q0S9</accession>
<dbReference type="HOGENOM" id="CLU_1387514_0_0_2"/>
<dbReference type="Proteomes" id="UP000000346">
    <property type="component" value="Chromosome"/>
</dbReference>
<reference evidence="1 2" key="1">
    <citation type="journal article" date="2010" name="Appl. Environ. Microbiol.">
        <title>The genome sequence of the crenarchaeon Acidilobus saccharovorans supports a new order, Acidilobales, and suggests an important ecological role in terrestrial acidic hot springs.</title>
        <authorList>
            <person name="Mardanov A.V."/>
            <person name="Svetlitchnyi V.A."/>
            <person name="Beletsky A.V."/>
            <person name="Prokofeva M.I."/>
            <person name="Bonch-Osmolovskaya E.A."/>
            <person name="Ravin N.V."/>
            <person name="Skryabin K.G."/>
        </authorList>
    </citation>
    <scope>NUCLEOTIDE SEQUENCE [LARGE SCALE GENOMIC DNA]</scope>
    <source>
        <strain evidence="2">DSM 16705 / JCM 18335 / VKM B-2471 / 345-15</strain>
    </source>
</reference>
<dbReference type="InParanoid" id="D9Q0S9"/>
<gene>
    <name evidence="1" type="ordered locus">ASAC_0510</name>
</gene>
<organism evidence="1 2">
    <name type="scientific">Acidilobus saccharovorans (strain DSM 16705 / JCM 18335 / VKM B-2471 / 345-15)</name>
    <dbReference type="NCBI Taxonomy" id="666510"/>
    <lineage>
        <taxon>Archaea</taxon>
        <taxon>Thermoproteota</taxon>
        <taxon>Thermoprotei</taxon>
        <taxon>Acidilobales</taxon>
        <taxon>Acidilobaceae</taxon>
        <taxon>Acidilobus</taxon>
    </lineage>
</organism>
<keyword evidence="2" id="KW-1185">Reference proteome</keyword>
<dbReference type="OrthoDB" id="380649at2157"/>
<protein>
    <submittedName>
        <fullName evidence="1">Uncharacterized protein</fullName>
    </submittedName>
</protein>
<dbReference type="EMBL" id="CP001742">
    <property type="protein sequence ID" value="ADL18917.1"/>
    <property type="molecule type" value="Genomic_DNA"/>
</dbReference>
<dbReference type="KEGG" id="asc:ASAC_0510"/>
<evidence type="ECO:0000313" key="2">
    <source>
        <dbReference type="Proteomes" id="UP000000346"/>
    </source>
</evidence>
<evidence type="ECO:0000313" key="1">
    <source>
        <dbReference type="EMBL" id="ADL18917.1"/>
    </source>
</evidence>
<dbReference type="RefSeq" id="WP_013266429.1">
    <property type="nucleotide sequence ID" value="NC_014374.1"/>
</dbReference>
<sequence>MLSEGPYDLLWRPGGRAACVALVEDWPMVTLSVASGRPSITDPLGLLKDAGEATAKVRRPGDLRVIGEATLADGDVESLRAPVRGWALVDVLDLEEAVAWIARLVASAKPTFIYLVRGFTSPASVEASSLIVNARLPLIVPGLKGAKEISSLWRRGPRVIVGLNKQISEDKKWALEEGLEEPRLMDIMLGLSGLGC</sequence>
<proteinExistence type="predicted"/>
<dbReference type="GeneID" id="9498741"/>